<reference evidence="3 4" key="1">
    <citation type="journal article" date="2019" name="Nat. Ecol. Evol.">
        <title>Megaphylogeny resolves global patterns of mushroom evolution.</title>
        <authorList>
            <person name="Varga T."/>
            <person name="Krizsan K."/>
            <person name="Foldi C."/>
            <person name="Dima B."/>
            <person name="Sanchez-Garcia M."/>
            <person name="Sanchez-Ramirez S."/>
            <person name="Szollosi G.J."/>
            <person name="Szarkandi J.G."/>
            <person name="Papp V."/>
            <person name="Albert L."/>
            <person name="Andreopoulos W."/>
            <person name="Angelini C."/>
            <person name="Antonin V."/>
            <person name="Barry K.W."/>
            <person name="Bougher N.L."/>
            <person name="Buchanan P."/>
            <person name="Buyck B."/>
            <person name="Bense V."/>
            <person name="Catcheside P."/>
            <person name="Chovatia M."/>
            <person name="Cooper J."/>
            <person name="Damon W."/>
            <person name="Desjardin D."/>
            <person name="Finy P."/>
            <person name="Geml J."/>
            <person name="Haridas S."/>
            <person name="Hughes K."/>
            <person name="Justo A."/>
            <person name="Karasinski D."/>
            <person name="Kautmanova I."/>
            <person name="Kiss B."/>
            <person name="Kocsube S."/>
            <person name="Kotiranta H."/>
            <person name="LaButti K.M."/>
            <person name="Lechner B.E."/>
            <person name="Liimatainen K."/>
            <person name="Lipzen A."/>
            <person name="Lukacs Z."/>
            <person name="Mihaltcheva S."/>
            <person name="Morgado L.N."/>
            <person name="Niskanen T."/>
            <person name="Noordeloos M.E."/>
            <person name="Ohm R.A."/>
            <person name="Ortiz-Santana B."/>
            <person name="Ovrebo C."/>
            <person name="Racz N."/>
            <person name="Riley R."/>
            <person name="Savchenko A."/>
            <person name="Shiryaev A."/>
            <person name="Soop K."/>
            <person name="Spirin V."/>
            <person name="Szebenyi C."/>
            <person name="Tomsovsky M."/>
            <person name="Tulloss R.E."/>
            <person name="Uehling J."/>
            <person name="Grigoriev I.V."/>
            <person name="Vagvolgyi C."/>
            <person name="Papp T."/>
            <person name="Martin F.M."/>
            <person name="Miettinen O."/>
            <person name="Hibbett D.S."/>
            <person name="Nagy L.G."/>
        </authorList>
    </citation>
    <scope>NUCLEOTIDE SEQUENCE [LARGE SCALE GENOMIC DNA]</scope>
    <source>
        <strain evidence="3 4">CBS 121175</strain>
    </source>
</reference>
<dbReference type="AlphaFoldDB" id="A0A5C3KAK8"/>
<name>A0A5C3KAK8_COPMA</name>
<keyword evidence="2" id="KW-0472">Membrane</keyword>
<feature type="transmembrane region" description="Helical" evidence="2">
    <location>
        <begin position="97"/>
        <end position="118"/>
    </location>
</feature>
<evidence type="ECO:0000313" key="3">
    <source>
        <dbReference type="EMBL" id="TFK17125.1"/>
    </source>
</evidence>
<evidence type="ECO:0000256" key="1">
    <source>
        <dbReference type="SAM" id="MobiDB-lite"/>
    </source>
</evidence>
<accession>A0A5C3KAK8</accession>
<gene>
    <name evidence="3" type="ORF">FA15DRAFT_661678</name>
</gene>
<keyword evidence="4" id="KW-1185">Reference proteome</keyword>
<organism evidence="3 4">
    <name type="scientific">Coprinopsis marcescibilis</name>
    <name type="common">Agaric fungus</name>
    <name type="synonym">Psathyrella marcescibilis</name>
    <dbReference type="NCBI Taxonomy" id="230819"/>
    <lineage>
        <taxon>Eukaryota</taxon>
        <taxon>Fungi</taxon>
        <taxon>Dikarya</taxon>
        <taxon>Basidiomycota</taxon>
        <taxon>Agaricomycotina</taxon>
        <taxon>Agaricomycetes</taxon>
        <taxon>Agaricomycetidae</taxon>
        <taxon>Agaricales</taxon>
        <taxon>Agaricineae</taxon>
        <taxon>Psathyrellaceae</taxon>
        <taxon>Coprinopsis</taxon>
    </lineage>
</organism>
<feature type="compositionally biased region" description="Low complexity" evidence="1">
    <location>
        <begin position="1"/>
        <end position="22"/>
    </location>
</feature>
<keyword evidence="2" id="KW-1133">Transmembrane helix</keyword>
<dbReference type="Proteomes" id="UP000307440">
    <property type="component" value="Unassembled WGS sequence"/>
</dbReference>
<evidence type="ECO:0000256" key="2">
    <source>
        <dbReference type="SAM" id="Phobius"/>
    </source>
</evidence>
<sequence length="313" mass="34630">MGWRSSTISKSSSPLKPGLSPPQGVQNRSLAVLRGEFVGQTNDVHATLANADSANDTKNLPPLFHNYLKTPERAAISITQKVEYGLILFSQVLFSSLSYAGAMLIAASLGGYVCYTLYCSRASLKEAGAEVQNLRSTSLWFSLLAGVIFFVTGTSKVFDVSRSALKFVGGVRFFVQKDILVAWLGVLRRRSVSFYIQPKLLRDNLSTHLPYHTVYHSLKAQSGPGQAPQHSTPDNLYRVESNPNWFEMLHGLISVQSDRPGHKPYWENRYCAIQATATAFQDKTMWVKIPPPSAPSGKTPLDRLSAPGWHLWV</sequence>
<dbReference type="EMBL" id="ML210564">
    <property type="protein sequence ID" value="TFK17125.1"/>
    <property type="molecule type" value="Genomic_DNA"/>
</dbReference>
<evidence type="ECO:0000313" key="4">
    <source>
        <dbReference type="Proteomes" id="UP000307440"/>
    </source>
</evidence>
<keyword evidence="2" id="KW-0812">Transmembrane</keyword>
<feature type="transmembrane region" description="Helical" evidence="2">
    <location>
        <begin position="138"/>
        <end position="158"/>
    </location>
</feature>
<protein>
    <submittedName>
        <fullName evidence="3">Uncharacterized protein</fullName>
    </submittedName>
</protein>
<proteinExistence type="predicted"/>
<feature type="region of interest" description="Disordered" evidence="1">
    <location>
        <begin position="1"/>
        <end position="24"/>
    </location>
</feature>